<dbReference type="RefSeq" id="WP_094994141.1">
    <property type="nucleotide sequence ID" value="NZ_NQKI01000024.1"/>
</dbReference>
<comment type="caution">
    <text evidence="2">The sequence shown here is derived from an EMBL/GenBank/DDBJ whole genome shotgun (WGS) entry which is preliminary data.</text>
</comment>
<dbReference type="AlphaFoldDB" id="A0A266N9E3"/>
<evidence type="ECO:0000256" key="1">
    <source>
        <dbReference type="SAM" id="MobiDB-lite"/>
    </source>
</evidence>
<evidence type="ECO:0000313" key="3">
    <source>
        <dbReference type="Proteomes" id="UP000215788"/>
    </source>
</evidence>
<accession>A0A266N9E3</accession>
<gene>
    <name evidence="2" type="ORF">CJF39_15070</name>
</gene>
<evidence type="ECO:0000313" key="2">
    <source>
        <dbReference type="EMBL" id="OZY58587.1"/>
    </source>
</evidence>
<protein>
    <submittedName>
        <fullName evidence="2">Uncharacterized protein</fullName>
    </submittedName>
</protein>
<dbReference type="EMBL" id="NQKI01000024">
    <property type="protein sequence ID" value="OZY58587.1"/>
    <property type="molecule type" value="Genomic_DNA"/>
</dbReference>
<dbReference type="OrthoDB" id="6576970at2"/>
<organism evidence="2 3">
    <name type="scientific">Pseudomonas lundensis</name>
    <dbReference type="NCBI Taxonomy" id="86185"/>
    <lineage>
        <taxon>Bacteria</taxon>
        <taxon>Pseudomonadati</taxon>
        <taxon>Pseudomonadota</taxon>
        <taxon>Gammaproteobacteria</taxon>
        <taxon>Pseudomonadales</taxon>
        <taxon>Pseudomonadaceae</taxon>
        <taxon>Pseudomonas</taxon>
    </lineage>
</organism>
<dbReference type="Proteomes" id="UP000215788">
    <property type="component" value="Unassembled WGS sequence"/>
</dbReference>
<name>A0A266N9E3_9PSED</name>
<feature type="region of interest" description="Disordered" evidence="1">
    <location>
        <begin position="260"/>
        <end position="279"/>
    </location>
</feature>
<proteinExistence type="predicted"/>
<reference evidence="2 3" key="1">
    <citation type="submission" date="2017-08" db="EMBL/GenBank/DDBJ databases">
        <title>Genomic and metabolic characterisation of spoilage-associated Pseudomonas species.</title>
        <authorList>
            <person name="Stanborough T."/>
            <person name="Fegan N."/>
            <person name="Powell S.M."/>
            <person name="Singh T."/>
            <person name="Tamplin M.L."/>
            <person name="Chandry P.S."/>
        </authorList>
    </citation>
    <scope>NUCLEOTIDE SEQUENCE [LARGE SCALE GENOMIC DNA]</scope>
    <source>
        <strain evidence="2 3">L1802</strain>
    </source>
</reference>
<sequence>MAMRADCIKEVEQAIGRPLKKAEAQVIEDKISFHIRDLARTDPAKFNAMTEQQRQLAAAQAAMADHLASVDKAAQRKGQNLLAQTRELANQETRAAVIGGKQPFTSALFERLRQVDSRIKGERNRAFGSIMETIDAAAPKFLGMITNKAAERDFVHEVFGRDTGNQLAAKGAKVWREQMDAIRERQNAAGANIGRLDYGWLPQPHSLVKVRAATPDAWAGFVLNRLDRKRYLNEDGTQMNDAAVTDFLLAAHETLKTDGLNKMTPGAAGGTSRAAKHDDAHRQIHFKDGDAYLEYMRDFGPTSVFEAMQGSVHAQIKDTVMIEQLGPNSAQTYRLLLDTAKIKDGKGDGFFSGTEFGATPDMVWNVLNGSLGVPVNARFAEFNQGIRNFMVAAKLQATLIASVIGDVQSLAITSAYHGLPIGKTLVSALKSVSKDYRAEASRMAIGMDSITSDMVTFHTDNLSAGWTSKLANATMKVTLLEGWTTAMRRGFSVEIMSRMASDTRSAWGSDPKLQARLERYGIHQDDWAVWQSAAPENWRGQNMLTPESIAGLQGFSAKQKNDAIGKLLGYIQNEAEFTSILPGLMTRATLRQGTQSGSIGGESLRHLTLFKSFGVAMFERHWKRASQIESTAGKLAYSASVFTGLLMAGAMTNQLMDIMNGRDPRNINDPKFWVQAALRGGGVGIFGDILNTGLGGDNRGGQSNLTGLLGPVYGTAADVGLTVGSVFKKGTEPQDVGANLLRLGYQNTPFIRSWYTKAAFEHAVFHDMQELLSPGYLRRMKRRAQKDFGQSFWWEPGEAMPDRAPNLGATVGVKR</sequence>